<dbReference type="Proteomes" id="UP001162175">
    <property type="component" value="Unassembled WGS sequence"/>
</dbReference>
<organism evidence="2 3">
    <name type="scientific">Mycoplasmopsis arginini</name>
    <name type="common">Mycoplasma arginini</name>
    <dbReference type="NCBI Taxonomy" id="2094"/>
    <lineage>
        <taxon>Bacteria</taxon>
        <taxon>Bacillati</taxon>
        <taxon>Mycoplasmatota</taxon>
        <taxon>Mycoplasmoidales</taxon>
        <taxon>Metamycoplasmataceae</taxon>
        <taxon>Mycoplasmopsis</taxon>
    </lineage>
</organism>
<dbReference type="InterPro" id="IPR001173">
    <property type="entry name" value="Glyco_trans_2-like"/>
</dbReference>
<name>A0AA43QXU0_MYCAR</name>
<comment type="caution">
    <text evidence="2">The sequence shown here is derived from an EMBL/GenBank/DDBJ whole genome shotgun (WGS) entry which is preliminary data.</text>
</comment>
<evidence type="ECO:0000313" key="2">
    <source>
        <dbReference type="EMBL" id="MDI3349934.1"/>
    </source>
</evidence>
<sequence length="334" mass="39315">MSNKNLTIIVPIYNPAIPIEDIFNNLYKQKSQNFDVVVTIDRPKEEHFIAIDELHNKLKDRLKVVFNTTHQHIDIVINDALKNVETPYVFILYSYCKLKNEFIQRIDKFLEDFQDKPDFVEMPGFSKSISHSLIKSELLSGLGLVDLEKNALCFALVTPFVFNTFVKTEIAKKVMEIPKTRDLNLEYSPNLVFRTLLNSKTFAYFPDTWIENWNYSFLMFNPKSLTRSWNIIFKEVSLDKDPVKKALSFAKCINYCYYVAGILGTFKTRKNSLESKSLDNIKKALIQEIENLKPVWLEEMKNNNFFLTFDVRKLFDLTDGFVKKWDLIFKKFIW</sequence>
<dbReference type="SUPFAM" id="SSF53448">
    <property type="entry name" value="Nucleotide-diphospho-sugar transferases"/>
    <property type="match status" value="1"/>
</dbReference>
<gene>
    <name evidence="2" type="ORF">DCBHLPFO_00446</name>
</gene>
<dbReference type="EMBL" id="JAPFAR010000159">
    <property type="protein sequence ID" value="MDI3349934.1"/>
    <property type="molecule type" value="Genomic_DNA"/>
</dbReference>
<dbReference type="AlphaFoldDB" id="A0AA43QXU0"/>
<feature type="domain" description="Glycosyltransferase 2-like" evidence="1">
    <location>
        <begin position="7"/>
        <end position="92"/>
    </location>
</feature>
<dbReference type="Gene3D" id="3.90.550.10">
    <property type="entry name" value="Spore Coat Polysaccharide Biosynthesis Protein SpsA, Chain A"/>
    <property type="match status" value="1"/>
</dbReference>
<reference evidence="2" key="1">
    <citation type="submission" date="2022-11" db="EMBL/GenBank/DDBJ databases">
        <title>Draft genome of Mycoplasma arginini isolated from fly.</title>
        <authorList>
            <person name="Severgnini M."/>
            <person name="Gioia G."/>
            <person name="Cremonesi P."/>
            <person name="Moroni P."/>
            <person name="Addis M.F."/>
            <person name="Castiglioni B."/>
        </authorList>
    </citation>
    <scope>NUCLEOTIDE SEQUENCE</scope>
    <source>
        <strain evidence="2">QMP CG1-1632</strain>
    </source>
</reference>
<dbReference type="InterPro" id="IPR029044">
    <property type="entry name" value="Nucleotide-diphossugar_trans"/>
</dbReference>
<proteinExistence type="predicted"/>
<dbReference type="Pfam" id="PF00535">
    <property type="entry name" value="Glycos_transf_2"/>
    <property type="match status" value="1"/>
</dbReference>
<protein>
    <submittedName>
        <fullName evidence="2">Glycosyltransferase family 2 protein</fullName>
    </submittedName>
</protein>
<evidence type="ECO:0000259" key="1">
    <source>
        <dbReference type="Pfam" id="PF00535"/>
    </source>
</evidence>
<accession>A0AA43QXU0</accession>
<dbReference type="CDD" id="cd00761">
    <property type="entry name" value="Glyco_tranf_GTA_type"/>
    <property type="match status" value="1"/>
</dbReference>
<evidence type="ECO:0000313" key="3">
    <source>
        <dbReference type="Proteomes" id="UP001162175"/>
    </source>
</evidence>
<dbReference type="RefSeq" id="WP_282459239.1">
    <property type="nucleotide sequence ID" value="NZ_JAPFAR010000159.1"/>
</dbReference>